<evidence type="ECO:0000313" key="1">
    <source>
        <dbReference type="EMBL" id="JAE09137.1"/>
    </source>
</evidence>
<dbReference type="EMBL" id="GBRH01188759">
    <property type="protein sequence ID" value="JAE09137.1"/>
    <property type="molecule type" value="Transcribed_RNA"/>
</dbReference>
<name>A0A0A9FA06_ARUDO</name>
<sequence length="32" mass="3727">MEAIPFKVGKRQLHVTLWCRCVRASQENKQGL</sequence>
<reference evidence="1" key="2">
    <citation type="journal article" date="2015" name="Data Brief">
        <title>Shoot transcriptome of the giant reed, Arundo donax.</title>
        <authorList>
            <person name="Barrero R.A."/>
            <person name="Guerrero F.D."/>
            <person name="Moolhuijzen P."/>
            <person name="Goolsby J.A."/>
            <person name="Tidwell J."/>
            <person name="Bellgard S.E."/>
            <person name="Bellgard M.I."/>
        </authorList>
    </citation>
    <scope>NUCLEOTIDE SEQUENCE</scope>
    <source>
        <tissue evidence="1">Shoot tissue taken approximately 20 cm above the soil surface</tissue>
    </source>
</reference>
<reference evidence="1" key="1">
    <citation type="submission" date="2014-09" db="EMBL/GenBank/DDBJ databases">
        <authorList>
            <person name="Magalhaes I.L.F."/>
            <person name="Oliveira U."/>
            <person name="Santos F.R."/>
            <person name="Vidigal T.H.D.A."/>
            <person name="Brescovit A.D."/>
            <person name="Santos A.J."/>
        </authorList>
    </citation>
    <scope>NUCLEOTIDE SEQUENCE</scope>
    <source>
        <tissue evidence="1">Shoot tissue taken approximately 20 cm above the soil surface</tissue>
    </source>
</reference>
<protein>
    <submittedName>
        <fullName evidence="1">Uncharacterized protein</fullName>
    </submittedName>
</protein>
<dbReference type="AlphaFoldDB" id="A0A0A9FA06"/>
<accession>A0A0A9FA06</accession>
<organism evidence="1">
    <name type="scientific">Arundo donax</name>
    <name type="common">Giant reed</name>
    <name type="synonym">Donax arundinaceus</name>
    <dbReference type="NCBI Taxonomy" id="35708"/>
    <lineage>
        <taxon>Eukaryota</taxon>
        <taxon>Viridiplantae</taxon>
        <taxon>Streptophyta</taxon>
        <taxon>Embryophyta</taxon>
        <taxon>Tracheophyta</taxon>
        <taxon>Spermatophyta</taxon>
        <taxon>Magnoliopsida</taxon>
        <taxon>Liliopsida</taxon>
        <taxon>Poales</taxon>
        <taxon>Poaceae</taxon>
        <taxon>PACMAD clade</taxon>
        <taxon>Arundinoideae</taxon>
        <taxon>Arundineae</taxon>
        <taxon>Arundo</taxon>
    </lineage>
</organism>
<proteinExistence type="predicted"/>